<name>A0A1G7FU83_9RHOB</name>
<reference evidence="1 2" key="1">
    <citation type="submission" date="2016-10" db="EMBL/GenBank/DDBJ databases">
        <authorList>
            <person name="de Groot N.N."/>
        </authorList>
    </citation>
    <scope>NUCLEOTIDE SEQUENCE [LARGE SCALE GENOMIC DNA]</scope>
    <source>
        <strain evidence="1 2">DSM 27375</strain>
    </source>
</reference>
<dbReference type="EMBL" id="FNBL01000001">
    <property type="protein sequence ID" value="SDE79342.1"/>
    <property type="molecule type" value="Genomic_DNA"/>
</dbReference>
<evidence type="ECO:0000313" key="1">
    <source>
        <dbReference type="EMBL" id="SDE79342.1"/>
    </source>
</evidence>
<protein>
    <submittedName>
        <fullName evidence="1">Uncharacterized protein</fullName>
    </submittedName>
</protein>
<dbReference type="AlphaFoldDB" id="A0A1G7FU83"/>
<accession>A0A1G7FU83</accession>
<gene>
    <name evidence="1" type="ORF">SAMN04488117_101242</name>
</gene>
<proteinExistence type="predicted"/>
<dbReference type="OrthoDB" id="7863163at2"/>
<sequence>MAEKRTAKLYMLLLEATAGPKIAKRPGLRRPIIGFVVAPAHGVALEHAVFNLRAQGWDKVNVKNCKAVSANPALLKDPDQKTAAEKALKNGAAFIVFAGKVKPGKMDA</sequence>
<evidence type="ECO:0000313" key="2">
    <source>
        <dbReference type="Proteomes" id="UP000182284"/>
    </source>
</evidence>
<organism evidence="1 2">
    <name type="scientific">Celeribacter baekdonensis</name>
    <dbReference type="NCBI Taxonomy" id="875171"/>
    <lineage>
        <taxon>Bacteria</taxon>
        <taxon>Pseudomonadati</taxon>
        <taxon>Pseudomonadota</taxon>
        <taxon>Alphaproteobacteria</taxon>
        <taxon>Rhodobacterales</taxon>
        <taxon>Roseobacteraceae</taxon>
        <taxon>Celeribacter</taxon>
    </lineage>
</organism>
<dbReference type="Proteomes" id="UP000182284">
    <property type="component" value="Unassembled WGS sequence"/>
</dbReference>
<dbReference type="RefSeq" id="WP_074640263.1">
    <property type="nucleotide sequence ID" value="NZ_FNBL01000001.1"/>
</dbReference>